<accession>A0A016BSR8</accession>
<proteinExistence type="predicted"/>
<evidence type="ECO:0000313" key="2">
    <source>
        <dbReference type="Proteomes" id="UP000022272"/>
    </source>
</evidence>
<dbReference type="AlphaFoldDB" id="A0A016BSR8"/>
<sequence>MPQRNAESHFPTKRFVSKAANFVSSTIYPLIINNIQKRQKIFLEI</sequence>
<organism evidence="1 2">
    <name type="scientific">Bacteroides fragilis str. 2-F-2 #4</name>
    <dbReference type="NCBI Taxonomy" id="1339280"/>
    <lineage>
        <taxon>Bacteria</taxon>
        <taxon>Pseudomonadati</taxon>
        <taxon>Bacteroidota</taxon>
        <taxon>Bacteroidia</taxon>
        <taxon>Bacteroidales</taxon>
        <taxon>Bacteroidaceae</taxon>
        <taxon>Bacteroides</taxon>
    </lineage>
</organism>
<gene>
    <name evidence="1" type="ORF">M076_3306</name>
</gene>
<reference evidence="1 2" key="1">
    <citation type="submission" date="2014-02" db="EMBL/GenBank/DDBJ databases">
        <authorList>
            <person name="Sears C."/>
            <person name="Carroll K."/>
            <person name="Sack B.R."/>
            <person name="Qadri F."/>
            <person name="Myers L.L."/>
            <person name="Chung G.-T."/>
            <person name="Escheverria P."/>
            <person name="Fraser C.M."/>
            <person name="Sadzewicz L."/>
            <person name="Shefchek K.A."/>
            <person name="Tallon L."/>
            <person name="Das S.P."/>
            <person name="Daugherty S."/>
            <person name="Mongodin E.F."/>
        </authorList>
    </citation>
    <scope>NUCLEOTIDE SEQUENCE [LARGE SCALE GENOMIC DNA]</scope>
    <source>
        <strain evidence="1 2">2-F-2 #4</strain>
    </source>
</reference>
<protein>
    <submittedName>
        <fullName evidence="1">Uncharacterized protein</fullName>
    </submittedName>
</protein>
<dbReference type="EMBL" id="JGDM01000075">
    <property type="protein sequence ID" value="EXZ43626.1"/>
    <property type="molecule type" value="Genomic_DNA"/>
</dbReference>
<comment type="caution">
    <text evidence="1">The sequence shown here is derived from an EMBL/GenBank/DDBJ whole genome shotgun (WGS) entry which is preliminary data.</text>
</comment>
<evidence type="ECO:0000313" key="1">
    <source>
        <dbReference type="EMBL" id="EXZ43626.1"/>
    </source>
</evidence>
<name>A0A016BSR8_BACFG</name>
<dbReference type="Proteomes" id="UP000022272">
    <property type="component" value="Unassembled WGS sequence"/>
</dbReference>